<feature type="domain" description="Carrier" evidence="5">
    <location>
        <begin position="3162"/>
        <end position="3238"/>
    </location>
</feature>
<evidence type="ECO:0000313" key="7">
    <source>
        <dbReference type="Proteomes" id="UP000268162"/>
    </source>
</evidence>
<dbReference type="Pfam" id="PF13193">
    <property type="entry name" value="AMP-binding_C"/>
    <property type="match status" value="2"/>
</dbReference>
<dbReference type="InterPro" id="IPR045851">
    <property type="entry name" value="AMP-bd_C_sf"/>
</dbReference>
<dbReference type="STRING" id="215637.A0A4P9ZRZ2"/>
<dbReference type="InterPro" id="IPR009081">
    <property type="entry name" value="PP-bd_ACP"/>
</dbReference>
<organism evidence="6 7">
    <name type="scientific">Dimargaris cristalligena</name>
    <dbReference type="NCBI Taxonomy" id="215637"/>
    <lineage>
        <taxon>Eukaryota</taxon>
        <taxon>Fungi</taxon>
        <taxon>Fungi incertae sedis</taxon>
        <taxon>Zoopagomycota</taxon>
        <taxon>Kickxellomycotina</taxon>
        <taxon>Dimargaritomycetes</taxon>
        <taxon>Dimargaritales</taxon>
        <taxon>Dimargaritaceae</taxon>
        <taxon>Dimargaris</taxon>
    </lineage>
</organism>
<feature type="domain" description="Carrier" evidence="5">
    <location>
        <begin position="4692"/>
        <end position="4750"/>
    </location>
</feature>
<proteinExistence type="predicted"/>
<dbReference type="Pfam" id="PF00501">
    <property type="entry name" value="AMP-binding"/>
    <property type="match status" value="3"/>
</dbReference>
<evidence type="ECO:0000313" key="6">
    <source>
        <dbReference type="EMBL" id="RKP35958.1"/>
    </source>
</evidence>
<dbReference type="CDD" id="cd05930">
    <property type="entry name" value="A_NRPS"/>
    <property type="match status" value="3"/>
</dbReference>
<keyword evidence="1" id="KW-0596">Phosphopantetheine</keyword>
<dbReference type="PROSITE" id="PS50075">
    <property type="entry name" value="CARRIER"/>
    <property type="match status" value="3"/>
</dbReference>
<dbReference type="Gene3D" id="1.10.1200.10">
    <property type="entry name" value="ACP-like"/>
    <property type="match status" value="3"/>
</dbReference>
<dbReference type="InterPro" id="IPR020845">
    <property type="entry name" value="AMP-binding_CS"/>
</dbReference>
<dbReference type="GO" id="GO:0005737">
    <property type="term" value="C:cytoplasm"/>
    <property type="evidence" value="ECO:0007669"/>
    <property type="project" value="TreeGrafter"/>
</dbReference>
<accession>A0A4P9ZRZ2</accession>
<dbReference type="SUPFAM" id="SSF56801">
    <property type="entry name" value="Acetyl-CoA synthetase-like"/>
    <property type="match status" value="4"/>
</dbReference>
<gene>
    <name evidence="6" type="ORF">BJ085DRAFT_34052</name>
</gene>
<protein>
    <recommendedName>
        <fullName evidence="5">Carrier domain-containing protein</fullName>
    </recommendedName>
</protein>
<keyword evidence="7" id="KW-1185">Reference proteome</keyword>
<dbReference type="NCBIfam" id="NF003417">
    <property type="entry name" value="PRK04813.1"/>
    <property type="match status" value="4"/>
</dbReference>
<feature type="non-terminal residue" evidence="6">
    <location>
        <position position="4750"/>
    </location>
</feature>
<evidence type="ECO:0000256" key="2">
    <source>
        <dbReference type="ARBA" id="ARBA00022553"/>
    </source>
</evidence>
<dbReference type="Gene3D" id="3.40.50.12780">
    <property type="entry name" value="N-terminal domain of ligase-like"/>
    <property type="match status" value="3"/>
</dbReference>
<dbReference type="NCBIfam" id="TIGR01733">
    <property type="entry name" value="AA-adenyl-dom"/>
    <property type="match status" value="3"/>
</dbReference>
<dbReference type="InterPro" id="IPR001242">
    <property type="entry name" value="Condensation_dom"/>
</dbReference>
<dbReference type="InterPro" id="IPR025110">
    <property type="entry name" value="AMP-bd_C"/>
</dbReference>
<dbReference type="InterPro" id="IPR023213">
    <property type="entry name" value="CAT-like_dom_sf"/>
</dbReference>
<dbReference type="InterPro" id="IPR010071">
    <property type="entry name" value="AA_adenyl_dom"/>
</dbReference>
<sequence>MSGPASVGSSNDFLFPVVPKNFQPTFDLPLAIAFAHWHTKIRPSEPFERLDERPKLILAQVNPSAPLSTSILQYRENGDPPAPSGMVAEVILHTRTGGTTKRHTPPELGPNTGQPKAAEADPRDTELLVQSTARLVISCTLSQGYVQIKATYAKASYRDSAVGEFVGQLGTVFSAVVQVLEEGLSTLIRDIPWVSEQERARVLNYSRMAAPFQGDSRPIHLIFSDCARRFPDHLALVDGPEEWTYAQLDYASSELARVLVDQSGASPEVRFALLIPKTIAYTMAILAVLKSGAAYVPLDPEYPVDRIQFVLEDSGVTLLIVAESVLGNVPGQQGIPTLVVDSYIQQPAPAAPSDFRSFPSSPSDLAYIIYTSGTTGRPKGVLIEHRGVANFATDPYLREEYGPGHRVYQAASVAFDGILVNTFRTLCAGGTLVIPTDNLLEDLRNVHVGAIITSFLSRLDPTSFPNLKTIAIGGEPLLPEQQARWTPHCVIANHYGPTEVTVYSNLAAIGPDDDVTIGRPIDNVYNLVVDDELQLVPVGAPGELLIGGVGVARGYQNLPALTANTFISNPHGEGRVYRTGDYVRWLSNGTVEFIGRIDNQIKLRGYRIEIEEIENTACQFPGLKQCVAVVVQETLVLYASPANLNPTSLLDFLRSRLSKQMVPELVVPIEDFTAASSGKLDRRSLPSISHLLSKNSLSSSDRDNINVPHSEIEEDLRQIWGQILQQDPDRISTTDHFFRIGGDSISAILLVSKGQQIGYKLSVPLIYQYPELRQLAQNIEKVANHQANGHSAYQAQIQGEVVLAPIQCWFSATGLLNPHHFNQSFTLNINPRATLSLAAISDALVALANHHDTLRARFQPNEANQSWVQTIPTVTADPTDFFLVEETVSSEDYADFILRVQSSLHLTTGPVLAAALIHDPVSTSRSRLFVTIHHILVDLIAWRILIEDLNTLFRGDPLPPKTLPFQSWTSQLGEYAATLSADIWPTQVDSKRTIPDIRALLPPPGLDGPCIQAARLSTFSKFDSESTQALLFQLAPQLRVTPHDLLLATFTHAFATTIGLDQVTFCMEGHGREPWLADQDITRTVGWFTALYPLVLRVEPDQSLLDLLRHTKESLQEIPMKGFPYSVLKHMPGVPAEERAKLQAKTPDRLDVQFNYFGRFNHSGGDLSDDILSIEWSDYFGLHDFAPQEKVVYDINPMPTVVGDCLRLVMEYNPLVYYRTIVDKIMGKWRENLVQLAGVINQPQFIGIEPLLTRHDFAHLQLSDSEFQETVAELRHRRIPLAEVEALLPCIALQGGLLTGLSTDKTAYLVQVAFKVNGPLNIDRLLKAWQEVSQQHTSLRTVFLESSSKHSRGFIQAVLGSCSTVWTISDQPLASLEEFLTQNRQRGFTLQEHMIRNFVFPTADSQVHDVIVTFHHSLCDGWSLSLLLHAWAEAYHYPNQTVSNPAATFTSIVHHVGQLHSESAQVFWGEFLQGALTTPAPLILLDHAGVSDWAEYVTQIDISKAELTRCSQARNVTVATLLRAAYALVLGRLLDQDDVVFGVTLSGRNLSVSGIDRTIGPCTNTLPFRVRLDRSSIFTWLQTLHLDLVAMIPFEHSVLTDIIRWTSTGQTGPLFQTLLGMENFPDLVADPTHDFTLSDMRIHEFTEYPLAVNYIDSPHVIKAKVFYNTSNYSEAAISQIIGMLQTILGQILSADTNTTVDQLSLVTPLSNRQITIVADRGNTTATVQPLSLVQVWDTILSDHTDLQAYISEVYSLSYGQVDMLADILAFQSGQTLGTPSASIVALVGSAEDLLVCLVSAIKMGAHLTLLAAPCTLTQLMLCIESTASQVVWLPSTKTDDIQSLLNGIAELITIPNAIDEHVNERLLLCQFNPSYDLQDLSLTFISQKNSDDPAWFTVNSQGIQRTLASTQSYISEIDHFIIDHSLALATPQAAWLILSCLFSHKTIITSDSSLGENTKSSTYHVVDVNCKCDGSLKGRTMVLCDLAQARWPESTNLIKPTDICISFFDTVFHGHQRATMEQLVSRSFLSVDKAPMNYSLDVVDGQGHTCPTGVVGHLAFSDTLGANKFSPTHHSVLGYQGNTGLVHMLGPASQRAVAKGQQVHLGLLNQTLVEASALSPRSLILPDGQLVALVAGGSDEDLSRLEEDMAPPVIPLALVPHAIISTQVFPHVTDLAEHLLLPFAQAYLTALPLRYSKSMSETEWWLTVAVNELNSSLTHSTDYSAAPLPRTSGNATLAQLELLQYRIHSKFGVAMPLGDLIKHADLRVLSSVITERMNGGPSRRSGESSVGVTDVSLPSHSLLRCQTRPTTHRQQQIWSLSRISNSVNDFYHQCVITSKTPLQLANVQRAVDHLTASFGSLRYQFTPVRGVLTCHVLPRVRTEINETQLSISQPLAVDELFSQDTRFNLGRGVLVQLNLPLDHPRPLLPNFQSASVGLGIDADLVLSLSKFIKTDSFTRGDIWLALFASFLKRLTGQDDIIVECSGLEGPSCDQPVGTTQLPAAPIPIRCSGNWPTRISHLAEHICHQRRQSMSYPTPSIEFYSSLVNDPGHVRLAGLAQARVSIFPDSHDQLGYSSAQVVYPNTSRSLFTYDLELIIRETASVSHCNIRYNPDIIEDSMAKRLLHNFLHYAQACLHPEQAWSDASMVSSDESRILLENYAFGGLSSVIPTEEPPASILCQFNRTVGLFPDCPAAEVSGQVWTYMYFMDRIQLVAAGLRNALIQPGDKIGVIVANHPDTVVGILATWTVGAVYVPVDCKLPVKRQKYVIEAANCRLVLNTTTMPTQFPGTLVLPELLVGNGDSHGQFDVYHSHPDDLAYVIFTSGSTGLPKGVMVTHSNLNYQISNPIFQELRVAEQRVMVGTAPGFDVFILNSLLPLCTGSTLVFYGDSLAETLRYVDQTWLVPSVINRLDPLDYPNLKALCLAGEPLSRELVDKWSAVPAIYNGYGPTETTIISHFTRVSPTGAIPIGPPIPNYECYILDNRLQLVPIGAIGEICIGGVGVGRGYINRPDLNPAVFIDNPFTGQGKLYRTGDLGRWLTNGQVECLGRMDSQVKLRGFRIELDEIRSVLMRQPGVQDCVVFVHDQFLVSYVFPESAANIDKLHIIVADHLPSYMIPSYFVGLPTVPLTANGKCDTKLLLSHFTQYLATQRKRVPLSDFALDSASQAVGALTQALIDVLGLAPDQINLLPSFVKLGGDSISAIQASSKCRQLGFTLPTATLLGSKSLCALIGSMEAIDSSAHQKNLPKIIKYHTTFPLTPVQRWFFDHPWRNPNHFNQSFALELTRPLSATQIESALLRLVNHHDILRCQFTQDVANSPSRWSQCILPPFSSLPIPVVEATVPLPDCPGQFTSIQSSLDIFQGHHLAAGLITVLEPVGSFADSEPNTTAVSQTSPRQLLFLTIHHLVVDLVSWSILLGDLARLLDGQLPVPQHLSFATWATESAEWAKQTTTMFEQPLSSIPPPSFLPLTSPDNLEFNTRGNSEYMSITLDKIHSDALVGVDITLIQPLELMLAGLFQALYSLTQASTIIVFNESYGRHSWDSRLGPSRSVGWFTPLVPYLSQASPDTSTLDFIKLAKQALRSSHVTDGPPYGLQKMVNCPGPATSTGRPYVPIDVVFNYQEHTVQHGMLIQEGCAPWSVCPELTSNLAVCHSEELRAQLLEITGLPTSNGLIFAVHYCPQVISTGVIESLLHNFEDSLVSMVEFLCQAPFPSLWTPTDFPNLKATLPELAKLESELPTVGLSPIDVEDLYPMLPMQQGMWTATAKDPSEYIIQLAFTVAGVSDLDQIYAATRTLVADHAILRTTFLTTWSNPYCDGVQIITRAPRFDWHVLREWSDVGADSEDDFLAADQMRGFTPDEPLLRVYVKQLSSSSIRYLLTIHHALTDGWSMGLLIQQLRIRLQKEAPIQAVVVPLFRHYVSYYLQSYTPEAESFWRSYLQGVEQPTELELPQPLDKPESRGMTEFHFTLFSDYDRIQRVARHLGCTPYILIKASWAILLSRYTDHTDVIFGNTVTGRALPLANVDSLVGCLINTVPFRVRFDSNMPVLELVSSINATSQQIVLFEHHHVAKINEWVDGDVRPSDMFNTLVVYENYPDPGLGNLNHSVTFTDAKSAGSTDYPLTVIARVEHDEITALLSWDSSQIGQYYVESLAQHLCTLFDGLVCALTDLEKHTLVQDLPMLSADETTIVTKQFACPTLAVDFDACVPDLFTRLAQSRPNVIAVECEDKKWTYEYLHHQSLSLAQRLLDRGIPRETPIGLLIDRIPSTIAAFMGLQLSGAVLVPLDPTFPIERIQFIIEDCGIGLVLTNMADQSKLSAIRVALSQVEIQPIDPWLMPLQLPQDQLPILPHLSSSDLSYIIYTSGTTGRPKGVQIEHRLMGNFVQQLESTFGICTGQRLMQNMALTFDAALLEIFTGLCKGATLVLRTDLLDTLPKVDAIFATPTVLASVDPAQYPKLQTVISGGEALPRKVAERWARYCRVFNIYGPTEVLASHAVEYSLGDTLTIGRPIPNTQGYILDHFLRPVPIGVRGEIYVGGAQVSRGYVNLPELNKERLITNPFTGEGNIYRTGDSARWLLNGTVEYFSRHDDQVKIRGHRIELKEIESVLLSHPDVQRAAVVIISRSIYAFVCPAPVSIESVKLHIGRILPAYMNPNTICNIDELPRNTNGKTDKHALIARIAELAAMDTGRAITAPRNPVQALVVEALSQALDTPCDQIDIYDSFFQLGGDSISAIRFSSLCRDRGLHISIAQ</sequence>
<dbReference type="SUPFAM" id="SSF52777">
    <property type="entry name" value="CoA-dependent acyltransferases"/>
    <property type="match status" value="10"/>
</dbReference>
<dbReference type="Gene3D" id="3.30.300.30">
    <property type="match status" value="3"/>
</dbReference>
<dbReference type="FunFam" id="3.40.50.980:FF:000001">
    <property type="entry name" value="Non-ribosomal peptide synthetase"/>
    <property type="match status" value="1"/>
</dbReference>
<dbReference type="GO" id="GO:0031177">
    <property type="term" value="F:phosphopantetheine binding"/>
    <property type="evidence" value="ECO:0007669"/>
    <property type="project" value="TreeGrafter"/>
</dbReference>
<dbReference type="InterPro" id="IPR042099">
    <property type="entry name" value="ANL_N_sf"/>
</dbReference>
<dbReference type="SUPFAM" id="SSF47336">
    <property type="entry name" value="ACP-like"/>
    <property type="match status" value="3"/>
</dbReference>
<dbReference type="Pfam" id="PF00668">
    <property type="entry name" value="Condensation"/>
    <property type="match status" value="6"/>
</dbReference>
<dbReference type="PROSITE" id="PS00455">
    <property type="entry name" value="AMP_BINDING"/>
    <property type="match status" value="3"/>
</dbReference>
<keyword evidence="3" id="KW-0436">Ligase</keyword>
<feature type="region of interest" description="Disordered" evidence="4">
    <location>
        <begin position="96"/>
        <end position="121"/>
    </location>
</feature>
<evidence type="ECO:0000256" key="1">
    <source>
        <dbReference type="ARBA" id="ARBA00022450"/>
    </source>
</evidence>
<dbReference type="Proteomes" id="UP000268162">
    <property type="component" value="Unassembled WGS sequence"/>
</dbReference>
<keyword evidence="2" id="KW-0597">Phosphoprotein</keyword>
<reference evidence="7" key="1">
    <citation type="journal article" date="2018" name="Nat. Microbiol.">
        <title>Leveraging single-cell genomics to expand the fungal tree of life.</title>
        <authorList>
            <person name="Ahrendt S.R."/>
            <person name="Quandt C.A."/>
            <person name="Ciobanu D."/>
            <person name="Clum A."/>
            <person name="Salamov A."/>
            <person name="Andreopoulos B."/>
            <person name="Cheng J.F."/>
            <person name="Woyke T."/>
            <person name="Pelin A."/>
            <person name="Henrissat B."/>
            <person name="Reynolds N.K."/>
            <person name="Benny G.L."/>
            <person name="Smith M.E."/>
            <person name="James T.Y."/>
            <person name="Grigoriev I.V."/>
        </authorList>
    </citation>
    <scope>NUCLEOTIDE SEQUENCE [LARGE SCALE GENOMIC DNA]</scope>
    <source>
        <strain evidence="7">RSA 468</strain>
    </source>
</reference>
<dbReference type="Gene3D" id="3.30.559.30">
    <property type="entry name" value="Nonribosomal peptide synthetase, condensation domain"/>
    <property type="match status" value="5"/>
</dbReference>
<evidence type="ECO:0000256" key="4">
    <source>
        <dbReference type="SAM" id="MobiDB-lite"/>
    </source>
</evidence>
<evidence type="ECO:0000259" key="5">
    <source>
        <dbReference type="PROSITE" id="PS50075"/>
    </source>
</evidence>
<name>A0A4P9ZRZ2_9FUNG</name>
<dbReference type="Gene3D" id="3.30.559.10">
    <property type="entry name" value="Chloramphenicol acetyltransferase-like domain"/>
    <property type="match status" value="5"/>
</dbReference>
<dbReference type="Pfam" id="PF00550">
    <property type="entry name" value="PP-binding"/>
    <property type="match status" value="3"/>
</dbReference>
<feature type="domain" description="Carrier" evidence="5">
    <location>
        <begin position="707"/>
        <end position="783"/>
    </location>
</feature>
<dbReference type="InterPro" id="IPR036736">
    <property type="entry name" value="ACP-like_sf"/>
</dbReference>
<dbReference type="PANTHER" id="PTHR45527">
    <property type="entry name" value="NONRIBOSOMAL PEPTIDE SYNTHETASE"/>
    <property type="match status" value="1"/>
</dbReference>
<dbReference type="GO" id="GO:0043041">
    <property type="term" value="P:amino acid activation for nonribosomal peptide biosynthetic process"/>
    <property type="evidence" value="ECO:0007669"/>
    <property type="project" value="TreeGrafter"/>
</dbReference>
<dbReference type="InterPro" id="IPR000873">
    <property type="entry name" value="AMP-dep_synth/lig_dom"/>
</dbReference>
<dbReference type="PANTHER" id="PTHR45527:SF1">
    <property type="entry name" value="FATTY ACID SYNTHASE"/>
    <property type="match status" value="1"/>
</dbReference>
<dbReference type="GO" id="GO:0044550">
    <property type="term" value="P:secondary metabolite biosynthetic process"/>
    <property type="evidence" value="ECO:0007669"/>
    <property type="project" value="TreeGrafter"/>
</dbReference>
<evidence type="ECO:0000256" key="3">
    <source>
        <dbReference type="ARBA" id="ARBA00022598"/>
    </source>
</evidence>
<dbReference type="GO" id="GO:0016874">
    <property type="term" value="F:ligase activity"/>
    <property type="evidence" value="ECO:0007669"/>
    <property type="project" value="UniProtKB-KW"/>
</dbReference>
<dbReference type="EMBL" id="ML002746">
    <property type="protein sequence ID" value="RKP35958.1"/>
    <property type="molecule type" value="Genomic_DNA"/>
</dbReference>